<feature type="region of interest" description="Disordered" evidence="2">
    <location>
        <begin position="541"/>
        <end position="567"/>
    </location>
</feature>
<dbReference type="SUPFAM" id="SSF54928">
    <property type="entry name" value="RNA-binding domain, RBD"/>
    <property type="match status" value="1"/>
</dbReference>
<name>A0AAE0SUF6_9BIVA</name>
<dbReference type="InterPro" id="IPR034464">
    <property type="entry name" value="PAR10_RRM1_2"/>
</dbReference>
<keyword evidence="1" id="KW-0694">RNA-binding</keyword>
<feature type="domain" description="RRM" evidence="3">
    <location>
        <begin position="766"/>
        <end position="843"/>
    </location>
</feature>
<dbReference type="Gene3D" id="3.30.70.330">
    <property type="match status" value="2"/>
</dbReference>
<evidence type="ECO:0000256" key="1">
    <source>
        <dbReference type="PROSITE-ProRule" id="PRU00176"/>
    </source>
</evidence>
<dbReference type="InterPro" id="IPR035979">
    <property type="entry name" value="RBD_domain_sf"/>
</dbReference>
<keyword evidence="5" id="KW-1185">Reference proteome</keyword>
<reference evidence="4" key="2">
    <citation type="journal article" date="2021" name="Genome Biol. Evol.">
        <title>Developing a high-quality reference genome for a parasitic bivalve with doubly uniparental inheritance (Bivalvia: Unionida).</title>
        <authorList>
            <person name="Smith C.H."/>
        </authorList>
    </citation>
    <scope>NUCLEOTIDE SEQUENCE</scope>
    <source>
        <strain evidence="4">CHS0354</strain>
        <tissue evidence="4">Mantle</tissue>
    </source>
</reference>
<proteinExistence type="predicted"/>
<dbReference type="CDD" id="cd00590">
    <property type="entry name" value="RRM_SF"/>
    <property type="match status" value="1"/>
</dbReference>
<feature type="region of interest" description="Disordered" evidence="2">
    <location>
        <begin position="282"/>
        <end position="324"/>
    </location>
</feature>
<dbReference type="Pfam" id="PF23085">
    <property type="entry name" value="RRM_PARP14_3"/>
    <property type="match status" value="1"/>
</dbReference>
<dbReference type="InterPro" id="IPR000504">
    <property type="entry name" value="RRM_dom"/>
</dbReference>
<dbReference type="EMBL" id="JAEAOA010000831">
    <property type="protein sequence ID" value="KAK3598158.1"/>
    <property type="molecule type" value="Genomic_DNA"/>
</dbReference>
<reference evidence="4" key="3">
    <citation type="submission" date="2023-05" db="EMBL/GenBank/DDBJ databases">
        <authorList>
            <person name="Smith C.H."/>
        </authorList>
    </citation>
    <scope>NUCLEOTIDE SEQUENCE</scope>
    <source>
        <strain evidence="4">CHS0354</strain>
        <tissue evidence="4">Mantle</tissue>
    </source>
</reference>
<comment type="caution">
    <text evidence="4">The sequence shown here is derived from an EMBL/GenBank/DDBJ whole genome shotgun (WGS) entry which is preliminary data.</text>
</comment>
<organism evidence="4 5">
    <name type="scientific">Potamilus streckersoni</name>
    <dbReference type="NCBI Taxonomy" id="2493646"/>
    <lineage>
        <taxon>Eukaryota</taxon>
        <taxon>Metazoa</taxon>
        <taxon>Spiralia</taxon>
        <taxon>Lophotrochozoa</taxon>
        <taxon>Mollusca</taxon>
        <taxon>Bivalvia</taxon>
        <taxon>Autobranchia</taxon>
        <taxon>Heteroconchia</taxon>
        <taxon>Palaeoheterodonta</taxon>
        <taxon>Unionida</taxon>
        <taxon>Unionoidea</taxon>
        <taxon>Unionidae</taxon>
        <taxon>Ambleminae</taxon>
        <taxon>Lampsilini</taxon>
        <taxon>Potamilus</taxon>
    </lineage>
</organism>
<feature type="region of interest" description="Disordered" evidence="2">
    <location>
        <begin position="1"/>
        <end position="27"/>
    </location>
</feature>
<feature type="compositionally biased region" description="Acidic residues" evidence="2">
    <location>
        <begin position="301"/>
        <end position="310"/>
    </location>
</feature>
<dbReference type="Proteomes" id="UP001195483">
    <property type="component" value="Unassembled WGS sequence"/>
</dbReference>
<feature type="region of interest" description="Disordered" evidence="2">
    <location>
        <begin position="170"/>
        <end position="189"/>
    </location>
</feature>
<dbReference type="GO" id="GO:0003723">
    <property type="term" value="F:RNA binding"/>
    <property type="evidence" value="ECO:0007669"/>
    <property type="project" value="UniProtKB-UniRule"/>
</dbReference>
<evidence type="ECO:0000259" key="3">
    <source>
        <dbReference type="PROSITE" id="PS50102"/>
    </source>
</evidence>
<dbReference type="SMART" id="SM00360">
    <property type="entry name" value="RRM"/>
    <property type="match status" value="2"/>
</dbReference>
<dbReference type="InterPro" id="IPR012677">
    <property type="entry name" value="Nucleotide-bd_a/b_plait_sf"/>
</dbReference>
<evidence type="ECO:0000313" key="5">
    <source>
        <dbReference type="Proteomes" id="UP001195483"/>
    </source>
</evidence>
<feature type="compositionally biased region" description="Polar residues" evidence="2">
    <location>
        <begin position="282"/>
        <end position="300"/>
    </location>
</feature>
<feature type="compositionally biased region" description="Polar residues" evidence="2">
    <location>
        <begin position="544"/>
        <end position="564"/>
    </location>
</feature>
<reference evidence="4" key="1">
    <citation type="journal article" date="2021" name="Genome Biol. Evol.">
        <title>A High-Quality Reference Genome for a Parasitic Bivalve with Doubly Uniparental Inheritance (Bivalvia: Unionida).</title>
        <authorList>
            <person name="Smith C.H."/>
        </authorList>
    </citation>
    <scope>NUCLEOTIDE SEQUENCE</scope>
    <source>
        <strain evidence="4">CHS0354</strain>
    </source>
</reference>
<protein>
    <recommendedName>
        <fullName evidence="3">RRM domain-containing protein</fullName>
    </recommendedName>
</protein>
<dbReference type="PROSITE" id="PS50102">
    <property type="entry name" value="RRM"/>
    <property type="match status" value="1"/>
</dbReference>
<evidence type="ECO:0000256" key="2">
    <source>
        <dbReference type="SAM" id="MobiDB-lite"/>
    </source>
</evidence>
<sequence>MNQPAGEITLTPDHYSQHLLPSDSTQEEEDADEAISDLGFTASVKSCYMFGSFHSPSSEETNVTPISGAENKAVDNQVCRKLLQDDSVTKFCLDSFASIASDDLFGSLRSPSNEQLNFTPLLSAEDQTKDIDDPGKLLLPVSEDTVSILDESCLHANVSQVILLQSEEPRAQGFDGRSRDNANSHPDNAYFPGTIPLSGTFTSQLSSSFGQSIDFTNVNSDYASPITMKMECSRENKIVLEYSDPDIDHHNIPWKTTSSRTGPILLKSSRARQCMTDKTFNKSTATQSQNRLVPVSSTEEAGSDEDEDGQADTCQGQIYHSPDNKDLDVTMKSLEISLPLVKTPLHSGTFIQEIHFSSPEEQLIIGEYSPNNALPQATPGVPSHDVAILIPNMPQTHAEVCLQRLTMPQPNIDAEVPSIGVPQPVAGKPMQHLPTSSQPAFPPPQLSLMDSMASLRPLVDSQAPQGAFSVHKAPRDITGHGSTALRTVRKEDENYVDMSGCQIQYKNALVNKNVHPGKTNFEELQQISYDCQPYAEEGFESDMEASSNVQVDPSESEMNTSSHPTVERLSLEDDAERFSSVDSDGYARFKERDDVDYLTPVFRDHFKPLKVRPKSSAEFPLPPVPGVQKRPFSVAAVPGDQKRSFSVADHHRNTELPPFQTVTEEIKSKQEKDQEADESQKMIRVRGLKSSHSLHALELFFENEKKSGGGEIEKLEWKKNKEEAVITFKHPSVVKSVLEKQKRESFYLEETRLTVEEYVPFSPDPIRLFLKNLSPSTTQELLVLYLEPCCKAIPVEILFKRLPGTALVTFSEPPDVKKLLVRVKEKPFEGQYIQVIRVPITRQFN</sequence>
<dbReference type="AlphaFoldDB" id="A0AAE0SUF6"/>
<gene>
    <name evidence="4" type="ORF">CHS0354_013667</name>
</gene>
<dbReference type="CDD" id="cd12547">
    <property type="entry name" value="RRM1_2_PAR10"/>
    <property type="match status" value="1"/>
</dbReference>
<evidence type="ECO:0000313" key="4">
    <source>
        <dbReference type="EMBL" id="KAK3598158.1"/>
    </source>
</evidence>
<accession>A0AAE0SUF6</accession>